<sequence>MQINDFQLTAPDLPSLSSTRQSSKDEHIRKTEGKGLASWQTGWVMQPDEQVLNGDPAVQDAERKRWNETRGEEGEDGVSFSMLCFGSEEEHGSLAALKGFSAIPQPVPGRPPFFYPMDIGHLMYGLYYATHCSTDANDKASICRNQATFNPWLKIT</sequence>
<dbReference type="GeneID" id="84591781"/>
<evidence type="ECO:0000313" key="2">
    <source>
        <dbReference type="RefSeq" id="XP_059606183.1"/>
    </source>
</evidence>
<feature type="region of interest" description="Disordered" evidence="1">
    <location>
        <begin position="48"/>
        <end position="74"/>
    </location>
</feature>
<feature type="compositionally biased region" description="Basic and acidic residues" evidence="1">
    <location>
        <begin position="22"/>
        <end position="33"/>
    </location>
</feature>
<gene>
    <name evidence="2" type="ORF">An08g08990</name>
</gene>
<dbReference type="VEuPathDB" id="FungiDB:An08g08990"/>
<dbReference type="KEGG" id="ang:An08g08990"/>
<reference evidence="2" key="1">
    <citation type="submission" date="2025-02" db="EMBL/GenBank/DDBJ databases">
        <authorList>
            <consortium name="NCBI Genome Project"/>
        </authorList>
    </citation>
    <scope>NUCLEOTIDE SEQUENCE</scope>
</reference>
<name>A0AAJ8E3M3_ASPNG</name>
<dbReference type="RefSeq" id="XP_059606183.1">
    <property type="nucleotide sequence ID" value="XM_059749275.1"/>
</dbReference>
<proteinExistence type="predicted"/>
<organism evidence="2">
    <name type="scientific">Aspergillus niger</name>
    <dbReference type="NCBI Taxonomy" id="5061"/>
    <lineage>
        <taxon>Eukaryota</taxon>
        <taxon>Fungi</taxon>
        <taxon>Dikarya</taxon>
        <taxon>Ascomycota</taxon>
        <taxon>Pezizomycotina</taxon>
        <taxon>Eurotiomycetes</taxon>
        <taxon>Eurotiomycetidae</taxon>
        <taxon>Eurotiales</taxon>
        <taxon>Aspergillaceae</taxon>
        <taxon>Aspergillus</taxon>
        <taxon>Aspergillus subgen. Circumdati</taxon>
    </lineage>
</organism>
<reference evidence="2" key="2">
    <citation type="submission" date="2025-08" db="UniProtKB">
        <authorList>
            <consortium name="RefSeq"/>
        </authorList>
    </citation>
    <scope>IDENTIFICATION</scope>
</reference>
<feature type="region of interest" description="Disordered" evidence="1">
    <location>
        <begin position="1"/>
        <end position="34"/>
    </location>
</feature>
<protein>
    <submittedName>
        <fullName evidence="2">Uncharacterized protein</fullName>
    </submittedName>
</protein>
<dbReference type="AlphaFoldDB" id="A0AAJ8E3M3"/>
<evidence type="ECO:0000256" key="1">
    <source>
        <dbReference type="SAM" id="MobiDB-lite"/>
    </source>
</evidence>
<accession>A0AAJ8E3M3</accession>
<feature type="compositionally biased region" description="Basic and acidic residues" evidence="1">
    <location>
        <begin position="60"/>
        <end position="72"/>
    </location>
</feature>